<dbReference type="GO" id="GO:0008948">
    <property type="term" value="F:oxaloacetate decarboxylase activity"/>
    <property type="evidence" value="ECO:0007669"/>
    <property type="project" value="UniProtKB-EC"/>
</dbReference>
<name>A0A4D9D5G4_9STRA</name>
<sequence>MMSTCASRPPATADLCDDHEQRLQVADGNAFHSFGQHSSFCGEIVTIKCFENNPLVRATLSEPGEARVLVVDGGGSLRRALFGDNIAALAVKNGWAGVVIYGAIRDSAIINTMPLGVKALGTNPVKSAKQHPGDKNVVVTFAGVTFKPGHYVYSDSDGIIVSETPLHHT</sequence>
<dbReference type="GO" id="GO:0008428">
    <property type="term" value="F:ribonuclease inhibitor activity"/>
    <property type="evidence" value="ECO:0007669"/>
    <property type="project" value="InterPro"/>
</dbReference>
<organism evidence="10 11">
    <name type="scientific">Nannochloropsis salina CCMP1776</name>
    <dbReference type="NCBI Taxonomy" id="1027361"/>
    <lineage>
        <taxon>Eukaryota</taxon>
        <taxon>Sar</taxon>
        <taxon>Stramenopiles</taxon>
        <taxon>Ochrophyta</taxon>
        <taxon>Eustigmatophyceae</taxon>
        <taxon>Eustigmatales</taxon>
        <taxon>Monodopsidaceae</taxon>
        <taxon>Microchloropsis</taxon>
        <taxon>Microchloropsis salina</taxon>
    </lineage>
</organism>
<dbReference type="OrthoDB" id="1476984at2759"/>
<evidence type="ECO:0000256" key="3">
    <source>
        <dbReference type="ARBA" id="ARBA00011233"/>
    </source>
</evidence>
<dbReference type="CDD" id="cd16841">
    <property type="entry name" value="RraA_family"/>
    <property type="match status" value="1"/>
</dbReference>
<dbReference type="NCBIfam" id="NF006875">
    <property type="entry name" value="PRK09372.1"/>
    <property type="match status" value="1"/>
</dbReference>
<dbReference type="Proteomes" id="UP000355283">
    <property type="component" value="Unassembled WGS sequence"/>
</dbReference>
<comment type="subunit">
    <text evidence="3 9">Homotrimer.</text>
</comment>
<dbReference type="EMBL" id="SDOX01000021">
    <property type="protein sequence ID" value="TFJ83888.1"/>
    <property type="molecule type" value="Genomic_DNA"/>
</dbReference>
<keyword evidence="5 9" id="KW-0456">Lyase</keyword>
<dbReference type="Gene3D" id="3.50.30.40">
    <property type="entry name" value="Ribonuclease E inhibitor RraA/RraA-like"/>
    <property type="match status" value="1"/>
</dbReference>
<evidence type="ECO:0000256" key="9">
    <source>
        <dbReference type="RuleBase" id="RU004338"/>
    </source>
</evidence>
<comment type="cofactor">
    <cofactor evidence="9">
        <name>a divalent metal cation</name>
        <dbReference type="ChEBI" id="CHEBI:60240"/>
    </cofactor>
</comment>
<evidence type="ECO:0000256" key="7">
    <source>
        <dbReference type="ARBA" id="ARBA00047973"/>
    </source>
</evidence>
<keyword evidence="11" id="KW-1185">Reference proteome</keyword>
<keyword evidence="4 8" id="KW-0479">Metal-binding</keyword>
<dbReference type="GO" id="GO:0051252">
    <property type="term" value="P:regulation of RNA metabolic process"/>
    <property type="evidence" value="ECO:0007669"/>
    <property type="project" value="InterPro"/>
</dbReference>
<evidence type="ECO:0000256" key="8">
    <source>
        <dbReference type="PIRSR" id="PIRSR605493-1"/>
    </source>
</evidence>
<dbReference type="EC" id="4.1.3.17" evidence="9"/>
<evidence type="ECO:0000256" key="6">
    <source>
        <dbReference type="ARBA" id="ARBA00025046"/>
    </source>
</evidence>
<dbReference type="Pfam" id="PF03737">
    <property type="entry name" value="RraA-like"/>
    <property type="match status" value="1"/>
</dbReference>
<accession>A0A4D9D5G4</accession>
<evidence type="ECO:0000313" key="10">
    <source>
        <dbReference type="EMBL" id="TFJ83888.1"/>
    </source>
</evidence>
<dbReference type="InterPro" id="IPR010203">
    <property type="entry name" value="RraA"/>
</dbReference>
<comment type="cofactor">
    <cofactor evidence="8">
        <name>Mg(2+)</name>
        <dbReference type="ChEBI" id="CHEBI:18420"/>
    </cofactor>
</comment>
<comment type="catalytic activity">
    <reaction evidence="1 9">
        <text>4-hydroxy-4-methyl-2-oxoglutarate = 2 pyruvate</text>
        <dbReference type="Rhea" id="RHEA:22748"/>
        <dbReference type="ChEBI" id="CHEBI:15361"/>
        <dbReference type="ChEBI" id="CHEBI:58276"/>
        <dbReference type="EC" id="4.1.3.17"/>
    </reaction>
</comment>
<feature type="binding site" evidence="8">
    <location>
        <position position="106"/>
    </location>
    <ligand>
        <name>Mg(2+)</name>
        <dbReference type="ChEBI" id="CHEBI:18420"/>
    </ligand>
</feature>
<dbReference type="AlphaFoldDB" id="A0A4D9D5G4"/>
<feature type="binding site" evidence="8">
    <location>
        <position position="105"/>
    </location>
    <ligand>
        <name>substrate</name>
    </ligand>
</feature>
<evidence type="ECO:0000313" key="11">
    <source>
        <dbReference type="Proteomes" id="UP000355283"/>
    </source>
</evidence>
<comment type="similarity">
    <text evidence="2 9">Belongs to the class II aldolase/RraA-like family.</text>
</comment>
<evidence type="ECO:0000256" key="2">
    <source>
        <dbReference type="ARBA" id="ARBA00008621"/>
    </source>
</evidence>
<dbReference type="GO" id="GO:0046872">
    <property type="term" value="F:metal ion binding"/>
    <property type="evidence" value="ECO:0007669"/>
    <property type="project" value="UniProtKB-KW"/>
</dbReference>
<proteinExistence type="inferred from homology"/>
<evidence type="ECO:0000256" key="4">
    <source>
        <dbReference type="ARBA" id="ARBA00022723"/>
    </source>
</evidence>
<comment type="caution">
    <text evidence="10">The sequence shown here is derived from an EMBL/GenBank/DDBJ whole genome shotgun (WGS) entry which is preliminary data.</text>
</comment>
<dbReference type="InterPro" id="IPR036704">
    <property type="entry name" value="RraA/RraA-like_sf"/>
</dbReference>
<evidence type="ECO:0000256" key="5">
    <source>
        <dbReference type="ARBA" id="ARBA00023239"/>
    </source>
</evidence>
<keyword evidence="8" id="KW-0460">Magnesium</keyword>
<comment type="catalytic activity">
    <reaction evidence="7 9">
        <text>oxaloacetate + H(+) = pyruvate + CO2</text>
        <dbReference type="Rhea" id="RHEA:15641"/>
        <dbReference type="ChEBI" id="CHEBI:15361"/>
        <dbReference type="ChEBI" id="CHEBI:15378"/>
        <dbReference type="ChEBI" id="CHEBI:16452"/>
        <dbReference type="ChEBI" id="CHEBI:16526"/>
        <dbReference type="EC" id="4.1.1.112"/>
    </reaction>
</comment>
<feature type="binding site" evidence="8">
    <location>
        <begin position="83"/>
        <end position="86"/>
    </location>
    <ligand>
        <name>substrate</name>
    </ligand>
</feature>
<dbReference type="PANTHER" id="PTHR33254">
    <property type="entry name" value="4-HYDROXY-4-METHYL-2-OXOGLUTARATE ALDOLASE 3-RELATED"/>
    <property type="match status" value="1"/>
</dbReference>
<dbReference type="InterPro" id="IPR005493">
    <property type="entry name" value="RraA/RraA-like"/>
</dbReference>
<dbReference type="GO" id="GO:0047443">
    <property type="term" value="F:4-hydroxy-4-methyl-2-oxoglutarate aldolase activity"/>
    <property type="evidence" value="ECO:0007669"/>
    <property type="project" value="UniProtKB-EC"/>
</dbReference>
<dbReference type="NCBIfam" id="TIGR01935">
    <property type="entry name" value="NOT-MenG"/>
    <property type="match status" value="1"/>
</dbReference>
<dbReference type="SUPFAM" id="SSF89562">
    <property type="entry name" value="RraA-like"/>
    <property type="match status" value="1"/>
</dbReference>
<reference evidence="10 11" key="1">
    <citation type="submission" date="2019-01" db="EMBL/GenBank/DDBJ databases">
        <title>Nuclear Genome Assembly of the Microalgal Biofuel strain Nannochloropsis salina CCMP1776.</title>
        <authorList>
            <person name="Hovde B."/>
        </authorList>
    </citation>
    <scope>NUCLEOTIDE SEQUENCE [LARGE SCALE GENOMIC DNA]</scope>
    <source>
        <strain evidence="10 11">CCMP1776</strain>
    </source>
</reference>
<dbReference type="EC" id="4.1.1.112" evidence="9"/>
<gene>
    <name evidence="10" type="ORF">NSK_004985</name>
</gene>
<protein>
    <recommendedName>
        <fullName evidence="9">4-hydroxy-4-methyl-2-oxoglutarate aldolase</fullName>
        <shortName evidence="9">HMG aldolase</shortName>
        <ecNumber evidence="9">4.1.1.112</ecNumber>
        <ecNumber evidence="9">4.1.3.17</ecNumber>
    </recommendedName>
    <alternativeName>
        <fullName evidence="9">Oxaloacetate decarboxylase</fullName>
    </alternativeName>
</protein>
<evidence type="ECO:0000256" key="1">
    <source>
        <dbReference type="ARBA" id="ARBA00001342"/>
    </source>
</evidence>
<comment type="function">
    <text evidence="6 9">Catalyzes the aldol cleavage of 4-hydroxy-4-methyl-2-oxoglutarate (HMG) into 2 molecules of pyruvate. Also contains a secondary oxaloacetate (OAA) decarboxylase activity due to the common pyruvate enolate transition state formed following C-C bond cleavage in the retro-aldol and decarboxylation reactions.</text>
</comment>
<dbReference type="PANTHER" id="PTHR33254:SF4">
    <property type="entry name" value="4-HYDROXY-4-METHYL-2-OXOGLUTARATE ALDOLASE 3-RELATED"/>
    <property type="match status" value="1"/>
</dbReference>